<accession>A0A0J8ABG4</accession>
<dbReference type="EMBL" id="JACT01000006">
    <property type="protein sequence ID" value="KMS52500.1"/>
    <property type="molecule type" value="Genomic_DNA"/>
</dbReference>
<reference evidence="2 3" key="1">
    <citation type="journal article" date="2015" name="G3 (Bethesda)">
        <title>Insights into Ongoing Evolution of the Hexachlorocyclohexane Catabolic Pathway from Comparative Genomics of Ten Sphingomonadaceae Strains.</title>
        <authorList>
            <person name="Pearce S.L."/>
            <person name="Oakeshott J.G."/>
            <person name="Pandey G."/>
        </authorList>
    </citation>
    <scope>NUCLEOTIDE SEQUENCE [LARGE SCALE GENOMIC DNA]</scope>
    <source>
        <strain evidence="2 3">LL01</strain>
    </source>
</reference>
<feature type="transmembrane region" description="Helical" evidence="1">
    <location>
        <begin position="335"/>
        <end position="353"/>
    </location>
</feature>
<keyword evidence="1" id="KW-1133">Transmembrane helix</keyword>
<dbReference type="PRINTS" id="PR00702">
    <property type="entry name" value="ACRIFLAVINRP"/>
</dbReference>
<feature type="transmembrane region" description="Helical" evidence="1">
    <location>
        <begin position="859"/>
        <end position="876"/>
    </location>
</feature>
<feature type="transmembrane region" description="Helical" evidence="1">
    <location>
        <begin position="525"/>
        <end position="550"/>
    </location>
</feature>
<dbReference type="GO" id="GO:0005886">
    <property type="term" value="C:plasma membrane"/>
    <property type="evidence" value="ECO:0007669"/>
    <property type="project" value="TreeGrafter"/>
</dbReference>
<dbReference type="InterPro" id="IPR001036">
    <property type="entry name" value="Acrflvin-R"/>
</dbReference>
<feature type="transmembrane region" description="Helical" evidence="1">
    <location>
        <begin position="911"/>
        <end position="932"/>
    </location>
</feature>
<keyword evidence="1" id="KW-0472">Membrane</keyword>
<dbReference type="PANTHER" id="PTHR32063">
    <property type="match status" value="1"/>
</dbReference>
<keyword evidence="1" id="KW-0812">Transmembrane</keyword>
<feature type="transmembrane region" description="Helical" evidence="1">
    <location>
        <begin position="959"/>
        <end position="979"/>
    </location>
</feature>
<feature type="transmembrane region" description="Helical" evidence="1">
    <location>
        <begin position="387"/>
        <end position="406"/>
    </location>
</feature>
<dbReference type="Gene3D" id="1.20.1640.10">
    <property type="entry name" value="Multidrug efflux transporter AcrB transmembrane domain"/>
    <property type="match status" value="2"/>
</dbReference>
<dbReference type="Gene3D" id="3.30.2090.10">
    <property type="entry name" value="Multidrug efflux transporter AcrB TolC docking domain, DN and DC subdomains"/>
    <property type="match status" value="2"/>
</dbReference>
<keyword evidence="3" id="KW-1185">Reference proteome</keyword>
<dbReference type="PANTHER" id="PTHR32063:SF4">
    <property type="entry name" value="SLR6043 PROTEIN"/>
    <property type="match status" value="1"/>
</dbReference>
<protein>
    <submittedName>
        <fullName evidence="2">Acriflavin resistance protein</fullName>
    </submittedName>
</protein>
<sequence length="1033" mass="110330">MLGYLIRAALTRRVLVIAMAALLVVLGLRASGDVPLDVFPEFAPPMVEVQTEAPGMSTEEVESLVTVPIEVAVSGVPDLATLRSKSVLGLSSVQILFKRGTDVIRARQLVQERVTQAQARLPTAARSPIMLPPLSSTSRSMKIGITSTKLDQMQISELARWTIRPRLMAVPGVANVAIWGLRDRQLQILVDPDRLRAAGVTLDELRTAAGDAVLVGGGGFVDTPNQRLAVQQTSAIQSADDLSQAIVKQSGDAPVRIGDVAHVVDGFAAPIGNAIIDDVPGLMLIVEKQPTGNTLQLTRDVEAALAELAPGLRDVKVDTTIFRPATFIERSIDNLTRALLIGCVLVAIVLFAFTRDWRQATISLVAIPLSLLGAGLVLLWSGATINTMIIAGLVIALGEVVDDAIIDVENIARRLRLNREAGNPRSAFDVVLTASLEVRSAVVFASLIVMLVFLPIFFLGGVAGTFFQPLAIAYVLAIAASLLVALVVTPAMCLFLLPNAPLKAERDTRLVALLKRRYAGALPRLVARPTLAMGIVAGGLLLAGLGYAGFKDQFLPDFRETDFLMHFVEKPGTSIEAMDRITIRASKELRAIPGVRNFGAHIGRAEAADEVVGPNFTELWISLDENAPYDESVARIKAAVDGYPGLYRDVLTYLRERIKEVLTGAGATVVVRIFGPEQAELRAAAERVRAKVAGIPGVADLKVEQQVLVPQIQVIPRPADLATFGLTAGEVRRQAQTLVAGQKLGEIYRDQKAFDVALWGEPAVRGDLHALADLMIQAPTGAPVRLRDVADVRIMPAPNEVKRENGQRRIDVTLNVAGADLGGVARAVEAAVARVPFATGYSPRVLGEYAALQESRQRLWTTGLLCLIGILLLVWLEFRSGRITALVALSLPFALVGGVIGVALTGGVLSLGSLVGFVTVIGISARNGIMLLSHYDHLRRVEGEAFGPALILRGAEERLVPILMTALCAGLALLPLVVAGDKPGHEIEHPMAIVILGGLVSSTLLNLFLMPALYARFGEEKPAPETSLVEVPA</sequence>
<gene>
    <name evidence="2" type="ORF">V473_21835</name>
</gene>
<name>A0A0J8ABG4_9SPHN</name>
<organism evidence="2 3">
    <name type="scientific">Sphingobium cupriresistens LL01</name>
    <dbReference type="NCBI Taxonomy" id="1420583"/>
    <lineage>
        <taxon>Bacteria</taxon>
        <taxon>Pseudomonadati</taxon>
        <taxon>Pseudomonadota</taxon>
        <taxon>Alphaproteobacteria</taxon>
        <taxon>Sphingomonadales</taxon>
        <taxon>Sphingomonadaceae</taxon>
        <taxon>Sphingobium</taxon>
    </lineage>
</organism>
<proteinExistence type="predicted"/>
<dbReference type="Proteomes" id="UP000052232">
    <property type="component" value="Unassembled WGS sequence"/>
</dbReference>
<dbReference type="GO" id="GO:0042910">
    <property type="term" value="F:xenobiotic transmembrane transporter activity"/>
    <property type="evidence" value="ECO:0007669"/>
    <property type="project" value="TreeGrafter"/>
</dbReference>
<dbReference type="RefSeq" id="WP_066609059.1">
    <property type="nucleotide sequence ID" value="NZ_KQ130437.1"/>
</dbReference>
<dbReference type="Pfam" id="PF00873">
    <property type="entry name" value="ACR_tran"/>
    <property type="match status" value="1"/>
</dbReference>
<dbReference type="Gene3D" id="3.30.70.1440">
    <property type="entry name" value="Multidrug efflux transporter AcrB pore domain"/>
    <property type="match status" value="1"/>
</dbReference>
<evidence type="ECO:0000313" key="2">
    <source>
        <dbReference type="EMBL" id="KMS52500.1"/>
    </source>
</evidence>
<dbReference type="InterPro" id="IPR027463">
    <property type="entry name" value="AcrB_DN_DC_subdom"/>
</dbReference>
<dbReference type="PATRIC" id="fig|1420583.3.peg.4181"/>
<dbReference type="Gene3D" id="3.30.70.1430">
    <property type="entry name" value="Multidrug efflux transporter AcrB pore domain"/>
    <property type="match status" value="2"/>
</dbReference>
<feature type="transmembrane region" description="Helical" evidence="1">
    <location>
        <begin position="472"/>
        <end position="497"/>
    </location>
</feature>
<feature type="transmembrane region" description="Helical" evidence="1">
    <location>
        <begin position="442"/>
        <end position="466"/>
    </location>
</feature>
<evidence type="ECO:0000313" key="3">
    <source>
        <dbReference type="Proteomes" id="UP000052232"/>
    </source>
</evidence>
<dbReference type="STRING" id="1420583.V473_21835"/>
<feature type="transmembrane region" description="Helical" evidence="1">
    <location>
        <begin position="991"/>
        <end position="1014"/>
    </location>
</feature>
<feature type="transmembrane region" description="Helical" evidence="1">
    <location>
        <begin position="360"/>
        <end position="381"/>
    </location>
</feature>
<dbReference type="SUPFAM" id="SSF82693">
    <property type="entry name" value="Multidrug efflux transporter AcrB pore domain, PN1, PN2, PC1 and PC2 subdomains"/>
    <property type="match status" value="2"/>
</dbReference>
<dbReference type="SUPFAM" id="SSF82866">
    <property type="entry name" value="Multidrug efflux transporter AcrB transmembrane domain"/>
    <property type="match status" value="2"/>
</dbReference>
<dbReference type="SUPFAM" id="SSF82714">
    <property type="entry name" value="Multidrug efflux transporter AcrB TolC docking domain, DN and DC subdomains"/>
    <property type="match status" value="2"/>
</dbReference>
<dbReference type="AlphaFoldDB" id="A0A0J8ABG4"/>
<comment type="caution">
    <text evidence="2">The sequence shown here is derived from an EMBL/GenBank/DDBJ whole genome shotgun (WGS) entry which is preliminary data.</text>
</comment>
<feature type="transmembrane region" description="Helical" evidence="1">
    <location>
        <begin position="883"/>
        <end position="905"/>
    </location>
</feature>
<evidence type="ECO:0000256" key="1">
    <source>
        <dbReference type="SAM" id="Phobius"/>
    </source>
</evidence>
<dbReference type="Gene3D" id="3.30.70.1320">
    <property type="entry name" value="Multidrug efflux transporter AcrB pore domain like"/>
    <property type="match status" value="1"/>
</dbReference>